<dbReference type="RefSeq" id="XP_025030452.1">
    <property type="nucleotide sequence ID" value="XM_025174684.1"/>
</dbReference>
<gene>
    <name evidence="3" type="primary">PLEKHS1</name>
</gene>
<dbReference type="GeneID" id="103059774"/>
<sequence>MDSTKRTTIGNCDCSVYKHGFFIKSPPLHLFSNQSSWKKRYFILSNSAQNGYILNYFKGQQIKGHIEISEASKIEIGIGDSEKMSTVKKMFKCQSTEVMTITTENRIFYLVGRDSKKVEEWATFLFALCSEKKKQETRSRSRSVPACLDELCAASITKKDQCPGTECEDIVASVYKKRPSSDPSPQETYEELPIYESPRKLLRRLRQLTNIPVEEQLEEKDNKEEYYATPRSLLAQLDEVIDGFNTLGESSGSDSEKFSSAKEYMSMKDLVPAVVEEKIKPIHTNNELVALLQNQVDVQVAEEYQPKPKPLPKIFKVEKTPKLSFLSVVQLSIILGKITDDNQLEQVDILLPQNALIQCLTLVKASGCICISEWKDPYHLGCIFHQGDYIVAVNDLQIKDMDEISLFISRSTRKEVKLTINRLPDSEILHAPGCSCP</sequence>
<dbReference type="SUPFAM" id="SSF50729">
    <property type="entry name" value="PH domain-like"/>
    <property type="match status" value="1"/>
</dbReference>
<dbReference type="InterPro" id="IPR001849">
    <property type="entry name" value="PH_domain"/>
</dbReference>
<dbReference type="Proteomes" id="UP000695026">
    <property type="component" value="Unplaced"/>
</dbReference>
<evidence type="ECO:0000313" key="3">
    <source>
        <dbReference type="RefSeq" id="XP_025030452.1"/>
    </source>
</evidence>
<protein>
    <submittedName>
        <fullName evidence="3">Pleckstrin homology domain-containing family S member 1</fullName>
    </submittedName>
</protein>
<dbReference type="Gene3D" id="2.30.29.30">
    <property type="entry name" value="Pleckstrin-homology domain (PH domain)/Phosphotyrosine-binding domain (PTB)"/>
    <property type="match status" value="1"/>
</dbReference>
<accession>A0A9F5J0R0</accession>
<dbReference type="CTD" id="79949"/>
<dbReference type="PROSITE" id="PS50003">
    <property type="entry name" value="PH_DOMAIN"/>
    <property type="match status" value="1"/>
</dbReference>
<keyword evidence="2" id="KW-1185">Reference proteome</keyword>
<dbReference type="PANTHER" id="PTHR47014:SF1">
    <property type="entry name" value="PLECKSTRIN HOMOLOGY DOMAIN-CONTAINING FAMILY S MEMBER 1"/>
    <property type="match status" value="1"/>
</dbReference>
<dbReference type="OrthoDB" id="9900190at2759"/>
<evidence type="ECO:0000313" key="2">
    <source>
        <dbReference type="Proteomes" id="UP000695026"/>
    </source>
</evidence>
<dbReference type="Pfam" id="PF00169">
    <property type="entry name" value="PH"/>
    <property type="match status" value="1"/>
</dbReference>
<reference evidence="3" key="1">
    <citation type="submission" date="2025-08" db="UniProtKB">
        <authorList>
            <consortium name="RefSeq"/>
        </authorList>
    </citation>
    <scope>IDENTIFICATION</scope>
    <source>
        <tissue evidence="3">Liver</tissue>
    </source>
</reference>
<organism evidence="2 3">
    <name type="scientific">Python bivittatus</name>
    <name type="common">Burmese python</name>
    <name type="synonym">Python molurus bivittatus</name>
    <dbReference type="NCBI Taxonomy" id="176946"/>
    <lineage>
        <taxon>Eukaryota</taxon>
        <taxon>Metazoa</taxon>
        <taxon>Chordata</taxon>
        <taxon>Craniata</taxon>
        <taxon>Vertebrata</taxon>
        <taxon>Euteleostomi</taxon>
        <taxon>Lepidosauria</taxon>
        <taxon>Squamata</taxon>
        <taxon>Bifurcata</taxon>
        <taxon>Unidentata</taxon>
        <taxon>Episquamata</taxon>
        <taxon>Toxicofera</taxon>
        <taxon>Serpentes</taxon>
        <taxon>Henophidia</taxon>
        <taxon>Pythonidae</taxon>
        <taxon>Python</taxon>
    </lineage>
</organism>
<proteinExistence type="predicted"/>
<name>A0A9F5J0R0_PYTBI</name>
<dbReference type="OMA" id="QPDQVMS"/>
<dbReference type="KEGG" id="pbi:103059774"/>
<dbReference type="SMART" id="SM00233">
    <property type="entry name" value="PH"/>
    <property type="match status" value="1"/>
</dbReference>
<dbReference type="AlphaFoldDB" id="A0A9F5J0R0"/>
<dbReference type="InterPro" id="IPR042986">
    <property type="entry name" value="PLEKHS1"/>
</dbReference>
<dbReference type="InterPro" id="IPR011993">
    <property type="entry name" value="PH-like_dom_sf"/>
</dbReference>
<feature type="domain" description="PH" evidence="1">
    <location>
        <begin position="15"/>
        <end position="130"/>
    </location>
</feature>
<dbReference type="PANTHER" id="PTHR47014">
    <property type="entry name" value="PLECKSTRIN HOMOLOGY DOMAIN-CONTAINING FAMILY S MEMBER 1"/>
    <property type="match status" value="1"/>
</dbReference>
<evidence type="ECO:0000259" key="1">
    <source>
        <dbReference type="PROSITE" id="PS50003"/>
    </source>
</evidence>